<dbReference type="InterPro" id="IPR000719">
    <property type="entry name" value="Prot_kinase_dom"/>
</dbReference>
<dbReference type="InterPro" id="IPR011009">
    <property type="entry name" value="Kinase-like_dom_sf"/>
</dbReference>
<protein>
    <recommendedName>
        <fullName evidence="2">Protein kinase domain-containing protein</fullName>
    </recommendedName>
</protein>
<evidence type="ECO:0000259" key="2">
    <source>
        <dbReference type="PROSITE" id="PS50011"/>
    </source>
</evidence>
<organism evidence="4 5">
    <name type="scientific">Helianthus annuus</name>
    <name type="common">Common sunflower</name>
    <dbReference type="NCBI Taxonomy" id="4232"/>
    <lineage>
        <taxon>Eukaryota</taxon>
        <taxon>Viridiplantae</taxon>
        <taxon>Streptophyta</taxon>
        <taxon>Embryophyta</taxon>
        <taxon>Tracheophyta</taxon>
        <taxon>Spermatophyta</taxon>
        <taxon>Magnoliopsida</taxon>
        <taxon>eudicotyledons</taxon>
        <taxon>Gunneridae</taxon>
        <taxon>Pentapetalae</taxon>
        <taxon>asterids</taxon>
        <taxon>campanulids</taxon>
        <taxon>Asterales</taxon>
        <taxon>Asteraceae</taxon>
        <taxon>Asteroideae</taxon>
        <taxon>Heliantheae alliance</taxon>
        <taxon>Heliantheae</taxon>
        <taxon>Helianthus</taxon>
    </lineage>
</organism>
<dbReference type="InParanoid" id="A0A251U6K6"/>
<gene>
    <name evidence="4" type="ORF">HannXRQ_Chr08g0222711</name>
    <name evidence="3" type="ORF">HanXRQr2_Chr08g0336571</name>
</gene>
<keyword evidence="1" id="KW-1133">Transmembrane helix</keyword>
<dbReference type="InterPro" id="IPR052451">
    <property type="entry name" value="Ser/Thr_kinase-like"/>
</dbReference>
<dbReference type="Gramene" id="mRNA:HanXRQr2_Chr08g0336571">
    <property type="protein sequence ID" value="mRNA:HanXRQr2_Chr08g0336571"/>
    <property type="gene ID" value="HanXRQr2_Chr08g0336571"/>
</dbReference>
<keyword evidence="3" id="KW-0808">Transferase</keyword>
<dbReference type="OMA" id="DECHKWT"/>
<evidence type="ECO:0000313" key="4">
    <source>
        <dbReference type="EMBL" id="OTG18402.1"/>
    </source>
</evidence>
<proteinExistence type="predicted"/>
<reference evidence="3" key="3">
    <citation type="submission" date="2020-06" db="EMBL/GenBank/DDBJ databases">
        <title>Helianthus annuus Genome sequencing and assembly Release 2.</title>
        <authorList>
            <person name="Gouzy J."/>
            <person name="Langlade N."/>
            <person name="Munos S."/>
        </authorList>
    </citation>
    <scope>NUCLEOTIDE SEQUENCE</scope>
    <source>
        <tissue evidence="3">Leaves</tissue>
    </source>
</reference>
<keyword evidence="1" id="KW-0472">Membrane</keyword>
<dbReference type="FunCoup" id="A0A251U6K6">
    <property type="interactions" value="115"/>
</dbReference>
<dbReference type="EMBL" id="MNCJ02000323">
    <property type="protein sequence ID" value="KAF5795173.1"/>
    <property type="molecule type" value="Genomic_DNA"/>
</dbReference>
<reference evidence="4" key="2">
    <citation type="submission" date="2017-02" db="EMBL/GenBank/DDBJ databases">
        <title>Sunflower complete genome.</title>
        <authorList>
            <person name="Langlade N."/>
            <person name="Munos S."/>
        </authorList>
    </citation>
    <scope>NUCLEOTIDE SEQUENCE [LARGE SCALE GENOMIC DNA]</scope>
    <source>
        <tissue evidence="4">Leaves</tissue>
    </source>
</reference>
<dbReference type="GO" id="GO:0004672">
    <property type="term" value="F:protein kinase activity"/>
    <property type="evidence" value="ECO:0007669"/>
    <property type="project" value="InterPro"/>
</dbReference>
<sequence length="343" mass="38982">MENSHKIVVIISLSISFGIFIVLALICVCRRKGSKKDESWDTESRFKNKGKGVEEMEINGELVKFKGGENVTSVDILDAPGEVIGKSGYGTLYRANLVRIDSVVCLRFLRPTCTEKVQDLMHMVQLIGPIRHPNLVPLYGFYYGPRDEKLLVHPFYEGGNLAQFIKDQEDECHKWTVISRISMGIARALEYLHTGLQKPLIHGNLKSKNILLDQNQQPFVSDFGLHTFLNLNAAQEMLEAAAVEGYKAPELIKVQDMNEATDIYSFGRILLELLTGKEPLDKKENLDKALYHPDILFDEKNGDGYLMNEERVMRFVQLAIDCCSPSPYMRPDIKQICRKLEEI</sequence>
<dbReference type="Pfam" id="PF07714">
    <property type="entry name" value="PK_Tyr_Ser-Thr"/>
    <property type="match status" value="1"/>
</dbReference>
<feature type="domain" description="Protein kinase" evidence="2">
    <location>
        <begin position="78"/>
        <end position="343"/>
    </location>
</feature>
<dbReference type="Gene3D" id="1.10.510.10">
    <property type="entry name" value="Transferase(Phosphotransferase) domain 1"/>
    <property type="match status" value="1"/>
</dbReference>
<dbReference type="PANTHER" id="PTHR48008:SF8">
    <property type="entry name" value="PROTEIN KINASE DOMAIN-CONTAINING PROTEIN"/>
    <property type="match status" value="1"/>
</dbReference>
<dbReference type="Proteomes" id="UP000215914">
    <property type="component" value="Chromosome 8"/>
</dbReference>
<evidence type="ECO:0000313" key="5">
    <source>
        <dbReference type="Proteomes" id="UP000215914"/>
    </source>
</evidence>
<evidence type="ECO:0000256" key="1">
    <source>
        <dbReference type="SAM" id="Phobius"/>
    </source>
</evidence>
<dbReference type="SUPFAM" id="SSF56112">
    <property type="entry name" value="Protein kinase-like (PK-like)"/>
    <property type="match status" value="1"/>
</dbReference>
<evidence type="ECO:0000313" key="3">
    <source>
        <dbReference type="EMBL" id="KAF5795173.1"/>
    </source>
</evidence>
<dbReference type="AlphaFoldDB" id="A0A251U6K6"/>
<dbReference type="PANTHER" id="PTHR48008">
    <property type="entry name" value="LEUCINE-RICH REPEAT RECEPTOR-LIKE PROTEIN KINASE IMK3-RELATED"/>
    <property type="match status" value="1"/>
</dbReference>
<feature type="transmembrane region" description="Helical" evidence="1">
    <location>
        <begin position="6"/>
        <end position="29"/>
    </location>
</feature>
<reference evidence="3 5" key="1">
    <citation type="journal article" date="2017" name="Nature">
        <title>The sunflower genome provides insights into oil metabolism, flowering and Asterid evolution.</title>
        <authorList>
            <person name="Badouin H."/>
            <person name="Gouzy J."/>
            <person name="Grassa C.J."/>
            <person name="Murat F."/>
            <person name="Staton S.E."/>
            <person name="Cottret L."/>
            <person name="Lelandais-Briere C."/>
            <person name="Owens G.L."/>
            <person name="Carrere S."/>
            <person name="Mayjonade B."/>
            <person name="Legrand L."/>
            <person name="Gill N."/>
            <person name="Kane N.C."/>
            <person name="Bowers J.E."/>
            <person name="Hubner S."/>
            <person name="Bellec A."/>
            <person name="Berard A."/>
            <person name="Berges H."/>
            <person name="Blanchet N."/>
            <person name="Boniface M.C."/>
            <person name="Brunel D."/>
            <person name="Catrice O."/>
            <person name="Chaidir N."/>
            <person name="Claudel C."/>
            <person name="Donnadieu C."/>
            <person name="Faraut T."/>
            <person name="Fievet G."/>
            <person name="Helmstetter N."/>
            <person name="King M."/>
            <person name="Knapp S.J."/>
            <person name="Lai Z."/>
            <person name="Le Paslier M.C."/>
            <person name="Lippi Y."/>
            <person name="Lorenzon L."/>
            <person name="Mandel J.R."/>
            <person name="Marage G."/>
            <person name="Marchand G."/>
            <person name="Marquand E."/>
            <person name="Bret-Mestries E."/>
            <person name="Morien E."/>
            <person name="Nambeesan S."/>
            <person name="Nguyen T."/>
            <person name="Pegot-Espagnet P."/>
            <person name="Pouilly N."/>
            <person name="Raftis F."/>
            <person name="Sallet E."/>
            <person name="Schiex T."/>
            <person name="Thomas J."/>
            <person name="Vandecasteele C."/>
            <person name="Vares D."/>
            <person name="Vear F."/>
            <person name="Vautrin S."/>
            <person name="Crespi M."/>
            <person name="Mangin B."/>
            <person name="Burke J.M."/>
            <person name="Salse J."/>
            <person name="Munos S."/>
            <person name="Vincourt P."/>
            <person name="Rieseberg L.H."/>
            <person name="Langlade N.B."/>
        </authorList>
    </citation>
    <scope>NUCLEOTIDE SEQUENCE [LARGE SCALE GENOMIC DNA]</scope>
    <source>
        <strain evidence="5">cv. SF193</strain>
        <tissue evidence="3">Leaves</tissue>
    </source>
</reference>
<keyword evidence="5" id="KW-1185">Reference proteome</keyword>
<dbReference type="OrthoDB" id="4062651at2759"/>
<accession>A0A251U6K6</accession>
<dbReference type="InterPro" id="IPR001245">
    <property type="entry name" value="Ser-Thr/Tyr_kinase_cat_dom"/>
</dbReference>
<keyword evidence="1" id="KW-0812">Transmembrane</keyword>
<dbReference type="EMBL" id="CM007897">
    <property type="protein sequence ID" value="OTG18402.1"/>
    <property type="molecule type" value="Genomic_DNA"/>
</dbReference>
<dbReference type="GO" id="GO:0005524">
    <property type="term" value="F:ATP binding"/>
    <property type="evidence" value="ECO:0007669"/>
    <property type="project" value="InterPro"/>
</dbReference>
<name>A0A251U6K6_HELAN</name>
<dbReference type="PROSITE" id="PS50011">
    <property type="entry name" value="PROTEIN_KINASE_DOM"/>
    <property type="match status" value="1"/>
</dbReference>